<evidence type="ECO:0000256" key="4">
    <source>
        <dbReference type="HAMAP-Rule" id="MF_01539"/>
    </source>
</evidence>
<comment type="function">
    <text evidence="4">Catalyzes the formation of N(4)-acetylcytidine (ac(4)C) at the wobble position of elongator tRNA(Met), using acetate and ATP as substrates. First activates an acetate ion to form acetyladenylate (Ac-AMP) and then transfers the acetyl group to tRNA to form ac(4)C34.</text>
</comment>
<evidence type="ECO:0000256" key="1">
    <source>
        <dbReference type="ARBA" id="ARBA00022555"/>
    </source>
</evidence>
<evidence type="ECO:0000313" key="6">
    <source>
        <dbReference type="Proteomes" id="UP000610527"/>
    </source>
</evidence>
<reference evidence="5 6" key="1">
    <citation type="submission" date="2020-06" db="EMBL/GenBank/DDBJ databases">
        <title>Staphylococcus borealis sp. nov. -A novel member of the Staphylococcaceae family isolated from skin and blood in humans.</title>
        <authorList>
            <person name="Pain M."/>
            <person name="Wolden R."/>
            <person name="Jaen-Luchoro D."/>
            <person name="Salva-Serra F."/>
            <person name="Iglesias B.P."/>
            <person name="Karlsson R."/>
            <person name="Klingenberg C."/>
            <person name="Cavanagh J.P."/>
        </authorList>
    </citation>
    <scope>NUCLEOTIDE SEQUENCE [LARGE SCALE GENOMIC DNA]</scope>
    <source>
        <strain evidence="5 6">58-22</strain>
    </source>
</reference>
<comment type="catalytic activity">
    <reaction evidence="4">
        <text>cytidine(34) in elongator tRNA(Met) + acetate + ATP = N(4)-acetylcytidine(34) in elongator tRNA(Met) + AMP + diphosphate</text>
        <dbReference type="Rhea" id="RHEA:58144"/>
        <dbReference type="Rhea" id="RHEA-COMP:10693"/>
        <dbReference type="Rhea" id="RHEA-COMP:10694"/>
        <dbReference type="ChEBI" id="CHEBI:30089"/>
        <dbReference type="ChEBI" id="CHEBI:30616"/>
        <dbReference type="ChEBI" id="CHEBI:33019"/>
        <dbReference type="ChEBI" id="CHEBI:74900"/>
        <dbReference type="ChEBI" id="CHEBI:82748"/>
        <dbReference type="ChEBI" id="CHEBI:456215"/>
    </reaction>
</comment>
<dbReference type="RefSeq" id="WP_053029166.1">
    <property type="nucleotide sequence ID" value="NZ_CUEE01000002.1"/>
</dbReference>
<evidence type="ECO:0000313" key="5">
    <source>
        <dbReference type="EMBL" id="NUI82160.1"/>
    </source>
</evidence>
<accession>A0ABX2LLQ8</accession>
<dbReference type="Proteomes" id="UP000610527">
    <property type="component" value="Unassembled WGS sequence"/>
</dbReference>
<protein>
    <recommendedName>
        <fullName evidence="4">tRNA(Met) cytidine acetate ligase</fullName>
        <ecNumber evidence="4">6.3.4.-</ecNumber>
    </recommendedName>
</protein>
<keyword evidence="4" id="KW-0067">ATP-binding</keyword>
<dbReference type="InterPro" id="IPR014729">
    <property type="entry name" value="Rossmann-like_a/b/a_fold"/>
</dbReference>
<keyword evidence="2 4" id="KW-0436">Ligase</keyword>
<dbReference type="NCBIfam" id="NF010191">
    <property type="entry name" value="PRK13670.1"/>
    <property type="match status" value="1"/>
</dbReference>
<sequence length="380" mass="43067">MKSVGLISEYNPFHNGHLYHAQQSKIQSNAEIAIAIMSGNFVMRGEPAIYNKFLRTKMALSGVDLVVELPTIASLSSSDYFATFAIKVAHYLDIDTIAFGSEIDNLARLEKVATNINALEQSSLFQDLIKQGKHYAKIIDDLVEDPDVLHSPNNILGVAYIKAINTIDPTISKIAIQRQSATHHDQDIKHDTFASGSAIRRALINNDNIWKDVVPSNITCLYEKPHLLKQQTFNFIKYNILSRSSTELSQIYTMSEGFEHRLKANIQSAPDFDTLMSLVKTKRFTYTHIQRVLMQLLLNIKKDAFKEDIEAVRILGMTPQGQQYLKYLKKKFPNRSYVTNINKKTATLFENEIKATHIYNLLSGQIANDFNTPVIINKKD</sequence>
<dbReference type="SUPFAM" id="SSF52374">
    <property type="entry name" value="Nucleotidylyl transferase"/>
    <property type="match status" value="1"/>
</dbReference>
<feature type="binding site" evidence="4">
    <location>
        <position position="178"/>
    </location>
    <ligand>
        <name>ATP</name>
        <dbReference type="ChEBI" id="CHEBI:30616"/>
    </ligand>
</feature>
<feature type="binding site" evidence="4">
    <location>
        <begin position="7"/>
        <end position="20"/>
    </location>
    <ligand>
        <name>ATP</name>
        <dbReference type="ChEBI" id="CHEBI:30616"/>
    </ligand>
</feature>
<gene>
    <name evidence="4" type="primary">tmcAL</name>
    <name evidence="5" type="ORF">HUN84_05245</name>
</gene>
<keyword evidence="4" id="KW-0963">Cytoplasm</keyword>
<feature type="binding site" evidence="4">
    <location>
        <position position="153"/>
    </location>
    <ligand>
        <name>ATP</name>
        <dbReference type="ChEBI" id="CHEBI:30616"/>
    </ligand>
</feature>
<keyword evidence="3 4" id="KW-0819">tRNA processing</keyword>
<comment type="similarity">
    <text evidence="4">Belongs to the TmcAL family.</text>
</comment>
<keyword evidence="4" id="KW-0694">RNA-binding</keyword>
<dbReference type="InterPro" id="IPR008513">
    <property type="entry name" value="tRNA(Met)_cyd_acetate_ligase"/>
</dbReference>
<proteinExistence type="inferred from homology"/>
<evidence type="ECO:0000256" key="2">
    <source>
        <dbReference type="ARBA" id="ARBA00022598"/>
    </source>
</evidence>
<dbReference type="EMBL" id="JABVEG010000002">
    <property type="protein sequence ID" value="NUI82160.1"/>
    <property type="molecule type" value="Genomic_DNA"/>
</dbReference>
<keyword evidence="6" id="KW-1185">Reference proteome</keyword>
<comment type="caution">
    <text evidence="4">Lacks conserved residue(s) required for the propagation of feature annotation.</text>
</comment>
<comment type="caution">
    <text evidence="5">The sequence shown here is derived from an EMBL/GenBank/DDBJ whole genome shotgun (WGS) entry which is preliminary data.</text>
</comment>
<evidence type="ECO:0000256" key="3">
    <source>
        <dbReference type="ARBA" id="ARBA00022694"/>
    </source>
</evidence>
<keyword evidence="4" id="KW-0547">Nucleotide-binding</keyword>
<dbReference type="PANTHER" id="PTHR37825:SF1">
    <property type="entry name" value="TRNA(MET) CYTIDINE ACETATE LIGASE"/>
    <property type="match status" value="1"/>
</dbReference>
<dbReference type="HAMAP" id="MF_01539">
    <property type="entry name" value="TmcAL"/>
    <property type="match status" value="1"/>
</dbReference>
<feature type="binding site" evidence="4">
    <location>
        <position position="100"/>
    </location>
    <ligand>
        <name>ATP</name>
        <dbReference type="ChEBI" id="CHEBI:30616"/>
    </ligand>
</feature>
<dbReference type="Gene3D" id="3.40.50.620">
    <property type="entry name" value="HUPs"/>
    <property type="match status" value="1"/>
</dbReference>
<dbReference type="PANTHER" id="PTHR37825">
    <property type="entry name" value="TRNA(MET) CYTIDINE ACETATE LIGASE"/>
    <property type="match status" value="1"/>
</dbReference>
<dbReference type="EC" id="6.3.4.-" evidence="4"/>
<keyword evidence="1 4" id="KW-0820">tRNA-binding</keyword>
<organism evidence="5 6">
    <name type="scientific">Staphylococcus borealis</name>
    <dbReference type="NCBI Taxonomy" id="2742203"/>
    <lineage>
        <taxon>Bacteria</taxon>
        <taxon>Bacillati</taxon>
        <taxon>Bacillota</taxon>
        <taxon>Bacilli</taxon>
        <taxon>Bacillales</taxon>
        <taxon>Staphylococcaceae</taxon>
        <taxon>Staphylococcus</taxon>
    </lineage>
</organism>
<name>A0ABX2LLQ8_9STAP</name>
<comment type="subcellular location">
    <subcellularLocation>
        <location evidence="4">Cytoplasm</location>
    </subcellularLocation>
</comment>
<dbReference type="GeneID" id="74185634"/>
<dbReference type="Pfam" id="PF05636">
    <property type="entry name" value="HIGH_NTase1"/>
    <property type="match status" value="1"/>
</dbReference>